<dbReference type="AlphaFoldDB" id="A0A3S4DCD6"/>
<evidence type="ECO:0000313" key="2">
    <source>
        <dbReference type="Proteomes" id="UP000289200"/>
    </source>
</evidence>
<reference evidence="2" key="1">
    <citation type="submission" date="2018-10" db="EMBL/GenBank/DDBJ databases">
        <authorList>
            <person name="Peiro R."/>
            <person name="Begona"/>
            <person name="Cbmso G."/>
            <person name="Lopez M."/>
            <person name="Gonzalez S."/>
            <person name="Sacristan E."/>
            <person name="Castillo E."/>
        </authorList>
    </citation>
    <scope>NUCLEOTIDE SEQUENCE [LARGE SCALE GENOMIC DNA]</scope>
</reference>
<dbReference type="Pfam" id="PF01126">
    <property type="entry name" value="Heme_oxygenase"/>
    <property type="match status" value="1"/>
</dbReference>
<keyword evidence="2" id="KW-1185">Reference proteome</keyword>
<dbReference type="CDD" id="cd19166">
    <property type="entry name" value="HemeO-bac"/>
    <property type="match status" value="1"/>
</dbReference>
<dbReference type="GO" id="GO:0006788">
    <property type="term" value="P:heme oxidation"/>
    <property type="evidence" value="ECO:0007669"/>
    <property type="project" value="InterPro"/>
</dbReference>
<dbReference type="Gene3D" id="1.20.910.10">
    <property type="entry name" value="Heme oxygenase-like"/>
    <property type="match status" value="1"/>
</dbReference>
<gene>
    <name evidence="1" type="ORF">RHODGE_RHODGE_01457</name>
</gene>
<evidence type="ECO:0008006" key="3">
    <source>
        <dbReference type="Google" id="ProtNLM"/>
    </source>
</evidence>
<dbReference type="InterPro" id="IPR016084">
    <property type="entry name" value="Haem_Oase-like_multi-hlx"/>
</dbReference>
<accession>A0A3S4DCD6</accession>
<dbReference type="SUPFAM" id="SSF48613">
    <property type="entry name" value="Heme oxygenase-like"/>
    <property type="match status" value="1"/>
</dbReference>
<dbReference type="GO" id="GO:0004392">
    <property type="term" value="F:heme oxygenase (decyclizing) activity"/>
    <property type="evidence" value="ECO:0007669"/>
    <property type="project" value="InterPro"/>
</dbReference>
<protein>
    <recommendedName>
        <fullName evidence="3">Biliverdin-producing heme oxygenase</fullName>
    </recommendedName>
</protein>
<sequence>MVRRAPPALECNGLECIVLTSVASPSALSASRWRRLQAATDAVHRALDARIMAADPFRDRDRYGRFLAMQHAIFRDVDALYADAALRAVFPDLAERRRLPLAEQDAGDLGLSLDPPQPALLPPIDPPTGMGWLYVVEGADLGSPFLLQETAKLGIDENFGARHMRGHPQGRGLHWRHFTEALDAAPLSEAEEARVVAGAEAAFARVNRLFERAGLATPAP</sequence>
<dbReference type="OrthoDB" id="9149607at2"/>
<evidence type="ECO:0000313" key="1">
    <source>
        <dbReference type="EMBL" id="VCU06809.1"/>
    </source>
</evidence>
<proteinExistence type="predicted"/>
<dbReference type="InterPro" id="IPR016053">
    <property type="entry name" value="Haem_Oase-like"/>
</dbReference>
<dbReference type="EMBL" id="UWOC01000111">
    <property type="protein sequence ID" value="VCU06809.1"/>
    <property type="molecule type" value="Genomic_DNA"/>
</dbReference>
<dbReference type="Proteomes" id="UP000289200">
    <property type="component" value="Unassembled WGS sequence"/>
</dbReference>
<organism evidence="1 2">
    <name type="scientific">Rhodoplanes serenus</name>
    <dbReference type="NCBI Taxonomy" id="200615"/>
    <lineage>
        <taxon>Bacteria</taxon>
        <taxon>Pseudomonadati</taxon>
        <taxon>Pseudomonadota</taxon>
        <taxon>Alphaproteobacteria</taxon>
        <taxon>Hyphomicrobiales</taxon>
        <taxon>Nitrobacteraceae</taxon>
        <taxon>Rhodoplanes</taxon>
    </lineage>
</organism>
<comment type="caution">
    <text evidence="1">The sequence shown here is derived from an EMBL/GenBank/DDBJ whole genome shotgun (WGS) entry which is preliminary data.</text>
</comment>
<name>A0A3S4DCD6_9BRAD</name>